<keyword evidence="1" id="KW-0472">Membrane</keyword>
<proteinExistence type="predicted"/>
<accession>A0A075P1Z5</accession>
<gene>
    <name evidence="2" type="ORF">EP13_14720</name>
</gene>
<dbReference type="RefSeq" id="WP_044057894.1">
    <property type="nucleotide sequence ID" value="NZ_CBCSKJ010000002.1"/>
</dbReference>
<keyword evidence="1" id="KW-1133">Transmembrane helix</keyword>
<reference evidence="2 3" key="1">
    <citation type="submission" date="2014-06" db="EMBL/GenBank/DDBJ databases">
        <title>Genomes of Alteromonas australica, a world apart.</title>
        <authorList>
            <person name="Gonzaga A."/>
            <person name="Lopez-Perez M."/>
            <person name="Rodriguez-Valera F."/>
        </authorList>
    </citation>
    <scope>NUCLEOTIDE SEQUENCE [LARGE SCALE GENOMIC DNA]</scope>
    <source>
        <strain evidence="2 3">H 17</strain>
    </source>
</reference>
<keyword evidence="3" id="KW-1185">Reference proteome</keyword>
<protein>
    <submittedName>
        <fullName evidence="2">Uncharacterized protein</fullName>
    </submittedName>
</protein>
<keyword evidence="1" id="KW-0812">Transmembrane</keyword>
<evidence type="ECO:0000313" key="3">
    <source>
        <dbReference type="Proteomes" id="UP000056090"/>
    </source>
</evidence>
<feature type="transmembrane region" description="Helical" evidence="1">
    <location>
        <begin position="144"/>
        <end position="167"/>
    </location>
</feature>
<dbReference type="EMBL" id="CP008849">
    <property type="protein sequence ID" value="AIF99836.1"/>
    <property type="molecule type" value="Genomic_DNA"/>
</dbReference>
<evidence type="ECO:0000256" key="1">
    <source>
        <dbReference type="SAM" id="Phobius"/>
    </source>
</evidence>
<feature type="transmembrane region" description="Helical" evidence="1">
    <location>
        <begin position="37"/>
        <end position="54"/>
    </location>
</feature>
<dbReference type="KEGG" id="aal:EP13_14720"/>
<dbReference type="Proteomes" id="UP000056090">
    <property type="component" value="Chromosome"/>
</dbReference>
<dbReference type="GeneID" id="78256147"/>
<name>A0A075P1Z5_9ALTE</name>
<evidence type="ECO:0000313" key="2">
    <source>
        <dbReference type="EMBL" id="AIF99836.1"/>
    </source>
</evidence>
<organism evidence="2 3">
    <name type="scientific">Alteromonas australica</name>
    <dbReference type="NCBI Taxonomy" id="589873"/>
    <lineage>
        <taxon>Bacteria</taxon>
        <taxon>Pseudomonadati</taxon>
        <taxon>Pseudomonadota</taxon>
        <taxon>Gammaproteobacteria</taxon>
        <taxon>Alteromonadales</taxon>
        <taxon>Alteromonadaceae</taxon>
        <taxon>Alteromonas/Salinimonas group</taxon>
        <taxon>Alteromonas</taxon>
    </lineage>
</organism>
<feature type="transmembrane region" description="Helical" evidence="1">
    <location>
        <begin position="103"/>
        <end position="124"/>
    </location>
</feature>
<dbReference type="AlphaFoldDB" id="A0A075P1Z5"/>
<feature type="transmembrane region" description="Helical" evidence="1">
    <location>
        <begin position="74"/>
        <end position="96"/>
    </location>
</feature>
<sequence length="172" mass="19290">MAIYSHDKQCFYLNFLLSRTSRKEVYAYALSRNVMKGYLTVLYLCMAFVAWVFVKNIAMISKVGLHVTPSELKTLGFLFLYGSAPLILLGIFSPLLKKKKVVLATLPLCIHHSVIFSLTFLLSFSNASLALTYFIVQSASSNMMVYIGLLFAFTATIFSLCSVVKIANDKRL</sequence>